<reference evidence="1 2" key="1">
    <citation type="submission" date="2020-01" db="EMBL/GenBank/DDBJ databases">
        <title>Genome analysis.</title>
        <authorList>
            <person name="Wu S."/>
            <person name="Wang G."/>
        </authorList>
    </citation>
    <scope>NUCLEOTIDE SEQUENCE [LARGE SCALE GENOMIC DNA]</scope>
    <source>
        <strain evidence="1 2">SYL130</strain>
    </source>
</reference>
<name>A0ABW9ZVT0_9BACT</name>
<gene>
    <name evidence="1" type="ORF">GWC95_09355</name>
</gene>
<evidence type="ECO:0000313" key="2">
    <source>
        <dbReference type="Proteomes" id="UP000753802"/>
    </source>
</evidence>
<dbReference type="RefSeq" id="WP_161818436.1">
    <property type="nucleotide sequence ID" value="NZ_JAACJS010000012.1"/>
</dbReference>
<proteinExistence type="predicted"/>
<dbReference type="Proteomes" id="UP000753802">
    <property type="component" value="Unassembled WGS sequence"/>
</dbReference>
<dbReference type="SUPFAM" id="SSF56935">
    <property type="entry name" value="Porins"/>
    <property type="match status" value="1"/>
</dbReference>
<comment type="caution">
    <text evidence="1">The sequence shown here is derived from an EMBL/GenBank/DDBJ whole genome shotgun (WGS) entry which is preliminary data.</text>
</comment>
<protein>
    <recommendedName>
        <fullName evidence="3">TonB dependent receptor</fullName>
    </recommendedName>
</protein>
<accession>A0ABW9ZVT0</accession>
<sequence length="100" mass="11545">MEKWQHEAVVNFTVSPVFYIRVSGDNYHYRLPGEQNNDYTFVDAAVTYKLDKLKTDLEFSVTNLANIGNYGFAALSANSITESSSRIRPRMATVKFYFRF</sequence>
<evidence type="ECO:0008006" key="3">
    <source>
        <dbReference type="Google" id="ProtNLM"/>
    </source>
</evidence>
<keyword evidence="2" id="KW-1185">Reference proteome</keyword>
<organism evidence="1 2">
    <name type="scientific">Sediminibacterium roseum</name>
    <dbReference type="NCBI Taxonomy" id="1978412"/>
    <lineage>
        <taxon>Bacteria</taxon>
        <taxon>Pseudomonadati</taxon>
        <taxon>Bacteroidota</taxon>
        <taxon>Chitinophagia</taxon>
        <taxon>Chitinophagales</taxon>
        <taxon>Chitinophagaceae</taxon>
        <taxon>Sediminibacterium</taxon>
    </lineage>
</organism>
<dbReference type="EMBL" id="JAACJS010000012">
    <property type="protein sequence ID" value="NCI50128.1"/>
    <property type="molecule type" value="Genomic_DNA"/>
</dbReference>
<evidence type="ECO:0000313" key="1">
    <source>
        <dbReference type="EMBL" id="NCI50128.1"/>
    </source>
</evidence>